<comment type="similarity">
    <text evidence="1">Belongs to the transposase 8 family.</text>
</comment>
<dbReference type="AlphaFoldDB" id="A0AA35USG3"/>
<evidence type="ECO:0008006" key="4">
    <source>
        <dbReference type="Google" id="ProtNLM"/>
    </source>
</evidence>
<dbReference type="InterPro" id="IPR002514">
    <property type="entry name" value="Transposase_8"/>
</dbReference>
<dbReference type="InterPro" id="IPR052546">
    <property type="entry name" value="Transposase_8_domain"/>
</dbReference>
<dbReference type="InterPro" id="IPR009057">
    <property type="entry name" value="Homeodomain-like_sf"/>
</dbReference>
<dbReference type="GO" id="GO:0004803">
    <property type="term" value="F:transposase activity"/>
    <property type="evidence" value="ECO:0007669"/>
    <property type="project" value="InterPro"/>
</dbReference>
<protein>
    <recommendedName>
        <fullName evidence="4">Transposase</fullName>
    </recommendedName>
</protein>
<dbReference type="Proteomes" id="UP001158598">
    <property type="component" value="Chromosome"/>
</dbReference>
<reference evidence="2" key="1">
    <citation type="submission" date="2023-03" db="EMBL/GenBank/DDBJ databases">
        <authorList>
            <person name="Pearce D."/>
        </authorList>
    </citation>
    <scope>NUCLEOTIDE SEQUENCE</scope>
    <source>
        <strain evidence="2">Mc</strain>
    </source>
</reference>
<evidence type="ECO:0000313" key="3">
    <source>
        <dbReference type="Proteomes" id="UP001158598"/>
    </source>
</evidence>
<evidence type="ECO:0000313" key="2">
    <source>
        <dbReference type="EMBL" id="CAI8874166.1"/>
    </source>
</evidence>
<dbReference type="Pfam" id="PF01527">
    <property type="entry name" value="HTH_Tnp_1"/>
    <property type="match status" value="1"/>
</dbReference>
<dbReference type="GO" id="GO:0006313">
    <property type="term" value="P:DNA transposition"/>
    <property type="evidence" value="ECO:0007669"/>
    <property type="project" value="InterPro"/>
</dbReference>
<name>A0AA35USG3_METCP</name>
<dbReference type="GO" id="GO:0003677">
    <property type="term" value="F:DNA binding"/>
    <property type="evidence" value="ECO:0007669"/>
    <property type="project" value="InterPro"/>
</dbReference>
<sequence>MAIPELCRSGGFSQATFCKWRTKYGGIPVSEARRLRELKSENAKLERLLAEAHLG</sequence>
<accession>A0AA35USG3</accession>
<organism evidence="2 3">
    <name type="scientific">Methylococcus capsulatus</name>
    <dbReference type="NCBI Taxonomy" id="414"/>
    <lineage>
        <taxon>Bacteria</taxon>
        <taxon>Pseudomonadati</taxon>
        <taxon>Pseudomonadota</taxon>
        <taxon>Gammaproteobacteria</taxon>
        <taxon>Methylococcales</taxon>
        <taxon>Methylococcaceae</taxon>
        <taxon>Methylococcus</taxon>
    </lineage>
</organism>
<gene>
    <name evidence="2" type="ORF">MCNOR_2930</name>
</gene>
<dbReference type="EMBL" id="OX458332">
    <property type="protein sequence ID" value="CAI8874166.1"/>
    <property type="molecule type" value="Genomic_DNA"/>
</dbReference>
<evidence type="ECO:0000256" key="1">
    <source>
        <dbReference type="ARBA" id="ARBA00009964"/>
    </source>
</evidence>
<dbReference type="PANTHER" id="PTHR33609">
    <property type="entry name" value="LOW CALCIUM RESPONSE LOCUS PROTEIN S"/>
    <property type="match status" value="1"/>
</dbReference>
<proteinExistence type="inferred from homology"/>
<dbReference type="PANTHER" id="PTHR33609:SF1">
    <property type="entry name" value="TRANSPOSASE"/>
    <property type="match status" value="1"/>
</dbReference>
<dbReference type="SUPFAM" id="SSF46689">
    <property type="entry name" value="Homeodomain-like"/>
    <property type="match status" value="1"/>
</dbReference>